<feature type="chain" id="PRO_5011464093" evidence="1">
    <location>
        <begin position="32"/>
        <end position="636"/>
    </location>
</feature>
<evidence type="ECO:0000256" key="1">
    <source>
        <dbReference type="SAM" id="SignalP"/>
    </source>
</evidence>
<accession>A0A1I2CD39</accession>
<feature type="domain" description="Bacterial Ig-like" evidence="2">
    <location>
        <begin position="464"/>
        <end position="536"/>
    </location>
</feature>
<dbReference type="GO" id="GO:0005975">
    <property type="term" value="P:carbohydrate metabolic process"/>
    <property type="evidence" value="ECO:0007669"/>
    <property type="project" value="UniProtKB-ARBA"/>
</dbReference>
<protein>
    <submittedName>
        <fullName evidence="3">Ig-like domain (Group 3)</fullName>
    </submittedName>
</protein>
<proteinExistence type="predicted"/>
<feature type="domain" description="Bacterial Ig-like" evidence="2">
    <location>
        <begin position="316"/>
        <end position="397"/>
    </location>
</feature>
<feature type="domain" description="Bacterial Ig-like" evidence="2">
    <location>
        <begin position="133"/>
        <end position="215"/>
    </location>
</feature>
<evidence type="ECO:0000313" key="4">
    <source>
        <dbReference type="Proteomes" id="UP000198520"/>
    </source>
</evidence>
<evidence type="ECO:0000259" key="2">
    <source>
        <dbReference type="Pfam" id="PF16640"/>
    </source>
</evidence>
<gene>
    <name evidence="3" type="ORF">SAMN04488035_0075</name>
</gene>
<dbReference type="Proteomes" id="UP000198520">
    <property type="component" value="Unassembled WGS sequence"/>
</dbReference>
<dbReference type="EMBL" id="FONZ01000001">
    <property type="protein sequence ID" value="SFE66174.1"/>
    <property type="molecule type" value="Genomic_DNA"/>
</dbReference>
<keyword evidence="1" id="KW-0732">Signal</keyword>
<organism evidence="3 4">
    <name type="scientific">Flavimobilis marinus</name>
    <dbReference type="NCBI Taxonomy" id="285351"/>
    <lineage>
        <taxon>Bacteria</taxon>
        <taxon>Bacillati</taxon>
        <taxon>Actinomycetota</taxon>
        <taxon>Actinomycetes</taxon>
        <taxon>Micrococcales</taxon>
        <taxon>Jonesiaceae</taxon>
        <taxon>Flavimobilis</taxon>
    </lineage>
</organism>
<dbReference type="Gene3D" id="2.60.40.10">
    <property type="entry name" value="Immunoglobulins"/>
    <property type="match status" value="5"/>
</dbReference>
<name>A0A1I2CD39_9MICO</name>
<feature type="signal peptide" evidence="1">
    <location>
        <begin position="1"/>
        <end position="31"/>
    </location>
</feature>
<dbReference type="InterPro" id="IPR032109">
    <property type="entry name" value="Big_3_5"/>
</dbReference>
<evidence type="ECO:0000313" key="3">
    <source>
        <dbReference type="EMBL" id="SFE66174.1"/>
    </source>
</evidence>
<keyword evidence="4" id="KW-1185">Reference proteome</keyword>
<dbReference type="RefSeq" id="WP_177191227.1">
    <property type="nucleotide sequence ID" value="NZ_BNAN01000001.1"/>
</dbReference>
<dbReference type="InterPro" id="IPR013783">
    <property type="entry name" value="Ig-like_fold"/>
</dbReference>
<sequence length="636" mass="65980">MSHRYQRRASALVAALVTALVAGGLAAPASAADEQPGEAPGIGLTYAPDLVSPGDQVTATVQLDDDVTGAVDFTLDGSAIETAELAAGHAAVVFAAPPEGDYDLMAVYDGPSEPWDETVTLSVGPARALAGELTLEPPVLTVGEDVTATVSLDRDVAGTVVFHLDGEFYGESELSDGRATHAFTGLAAGAYTVTAERVGDEFFQPWESTAVDLEVRKRVVEGAVEVSSASPALGDDVEVIVRTPAARSGSVLLYVDEAPTPEEQVVDGITRFTLAGLALGTHEVRARYDGDAMHDEWESELTMITVGKRPTTPALSLSSATITLGQDVTVTATVTAGATGTVEYLDGATSLGTATITDDKAALTFTPKAPGARTITATYSGDASHEGRPSDGVTLIVEPPVVAPPVTPPVVNPPVETPPVVAPPVVVPPVVAPPVVTPPAKAKVSLSTPAFSKSTQIYGHKKVAKVTTTVRGAASGTVVFYRGSTKLGTAKIARGRATIALPKKLKPGTYRGVVAKYSGTRTTTAATSPKAKTFTVAKTKLAKKAKVTGKTFKKNAKPKITLTLGKLTNGTYATGKVKIYVGKKVIKTIKLTTKHKGKITLTLPKRYRTTIKVKAALVSTKTTAGATSKIKVLRVR</sequence>
<dbReference type="Pfam" id="PF16640">
    <property type="entry name" value="Big_3_5"/>
    <property type="match status" value="3"/>
</dbReference>
<dbReference type="AlphaFoldDB" id="A0A1I2CD39"/>
<reference evidence="4" key="1">
    <citation type="submission" date="2016-10" db="EMBL/GenBank/DDBJ databases">
        <authorList>
            <person name="Varghese N."/>
            <person name="Submissions S."/>
        </authorList>
    </citation>
    <scope>NUCLEOTIDE SEQUENCE [LARGE SCALE GENOMIC DNA]</scope>
    <source>
        <strain evidence="4">DSM 19083</strain>
    </source>
</reference>